<dbReference type="AlphaFoldDB" id="A0AAD6DLP7"/>
<dbReference type="GeneID" id="81592697"/>
<feature type="region of interest" description="Disordered" evidence="3">
    <location>
        <begin position="77"/>
        <end position="106"/>
    </location>
</feature>
<dbReference type="Proteomes" id="UP001213799">
    <property type="component" value="Unassembled WGS sequence"/>
</dbReference>
<reference evidence="5" key="2">
    <citation type="submission" date="2023-01" db="EMBL/GenBank/DDBJ databases">
        <authorList>
            <person name="Petersen C."/>
        </authorList>
    </citation>
    <scope>NUCLEOTIDE SEQUENCE</scope>
    <source>
        <strain evidence="5">IBT 12815</strain>
    </source>
</reference>
<name>A0AAD6DLP7_9EURO</name>
<dbReference type="EMBL" id="JAQJAE010000006">
    <property type="protein sequence ID" value="KAJ5588723.1"/>
    <property type="molecule type" value="Genomic_DNA"/>
</dbReference>
<reference evidence="5" key="1">
    <citation type="journal article" date="2023" name="IMA Fungus">
        <title>Comparative genomic study of the Penicillium genus elucidates a diverse pangenome and 15 lateral gene transfer events.</title>
        <authorList>
            <person name="Petersen C."/>
            <person name="Sorensen T."/>
            <person name="Nielsen M.R."/>
            <person name="Sondergaard T.E."/>
            <person name="Sorensen J.L."/>
            <person name="Fitzpatrick D.A."/>
            <person name="Frisvad J.C."/>
            <person name="Nielsen K.L."/>
        </authorList>
    </citation>
    <scope>NUCLEOTIDE SEQUENCE</scope>
    <source>
        <strain evidence="5">IBT 12815</strain>
    </source>
</reference>
<evidence type="ECO:0000256" key="2">
    <source>
        <dbReference type="SAM" id="Coils"/>
    </source>
</evidence>
<organism evidence="5 6">
    <name type="scientific">Penicillium hordei</name>
    <dbReference type="NCBI Taxonomy" id="40994"/>
    <lineage>
        <taxon>Eukaryota</taxon>
        <taxon>Fungi</taxon>
        <taxon>Dikarya</taxon>
        <taxon>Ascomycota</taxon>
        <taxon>Pezizomycotina</taxon>
        <taxon>Eurotiomycetes</taxon>
        <taxon>Eurotiomycetidae</taxon>
        <taxon>Eurotiales</taxon>
        <taxon>Aspergillaceae</taxon>
        <taxon>Penicillium</taxon>
    </lineage>
</organism>
<dbReference type="InterPro" id="IPR056884">
    <property type="entry name" value="NPHP3-like_N"/>
</dbReference>
<keyword evidence="6" id="KW-1185">Reference proteome</keyword>
<protein>
    <recommendedName>
        <fullName evidence="4">Nephrocystin 3-like N-terminal domain-containing protein</fullName>
    </recommendedName>
</protein>
<feature type="domain" description="Nephrocystin 3-like N-terminal" evidence="4">
    <location>
        <begin position="11"/>
        <end position="83"/>
    </location>
</feature>
<evidence type="ECO:0000256" key="1">
    <source>
        <dbReference type="ARBA" id="ARBA00022737"/>
    </source>
</evidence>
<feature type="compositionally biased region" description="Polar residues" evidence="3">
    <location>
        <begin position="280"/>
        <end position="292"/>
    </location>
</feature>
<dbReference type="Pfam" id="PF24883">
    <property type="entry name" value="NPHP3_N"/>
    <property type="match status" value="1"/>
</dbReference>
<evidence type="ECO:0000256" key="3">
    <source>
        <dbReference type="SAM" id="MobiDB-lite"/>
    </source>
</evidence>
<keyword evidence="2" id="KW-0175">Coiled coil</keyword>
<evidence type="ECO:0000313" key="6">
    <source>
        <dbReference type="Proteomes" id="UP001213799"/>
    </source>
</evidence>
<feature type="compositionally biased region" description="Polar residues" evidence="3">
    <location>
        <begin position="81"/>
        <end position="95"/>
    </location>
</feature>
<comment type="caution">
    <text evidence="5">The sequence shown here is derived from an EMBL/GenBank/DDBJ whole genome shotgun (WGS) entry which is preliminary data.</text>
</comment>
<evidence type="ECO:0000313" key="5">
    <source>
        <dbReference type="EMBL" id="KAJ5588723.1"/>
    </source>
</evidence>
<feature type="region of interest" description="Disordered" evidence="3">
    <location>
        <begin position="278"/>
        <end position="309"/>
    </location>
</feature>
<proteinExistence type="predicted"/>
<gene>
    <name evidence="5" type="ORF">N7537_011401</name>
</gene>
<keyword evidence="1" id="KW-0677">Repeat</keyword>
<evidence type="ECO:0000259" key="4">
    <source>
        <dbReference type="Pfam" id="PF24883"/>
    </source>
</evidence>
<sequence>MITQRPPIQIQQSDLLTHAIPTWEKNGGSLRQEVDELWRILIAATSADISWKRICIFDALDECRETDQRRLIEKLQAFHRQPSSSTEETTNTQKGTRIDEPENLEPTTAVRIRIRVRVENEHTHAAPVSLESTNTGTSSGRVTTKEIQHIIEHLQHTIDEQTTLIQATRAELRGVRHSQNELQAQNEKLQGEVQALRTQLNELNAPSPARSWAAVAFGRDKLQPQENHRQNDKDKNCVRISTGQSLTESPEKEPRLRGQLRISWYTRTPRDDKVIWASQPPCSTNHWKQQTAYEFGSDPWTDGPYTPPS</sequence>
<feature type="coiled-coil region" evidence="2">
    <location>
        <begin position="151"/>
        <end position="206"/>
    </location>
</feature>
<dbReference type="RefSeq" id="XP_056747742.1">
    <property type="nucleotide sequence ID" value="XM_056902455.1"/>
</dbReference>
<accession>A0AAD6DLP7</accession>